<dbReference type="SUPFAM" id="SSF56672">
    <property type="entry name" value="DNA/RNA polymerases"/>
    <property type="match status" value="1"/>
</dbReference>
<evidence type="ECO:0000313" key="2">
    <source>
        <dbReference type="EMBL" id="JAU52342.1"/>
    </source>
</evidence>
<feature type="domain" description="Reverse transcriptase Ty1/copia-type" evidence="1">
    <location>
        <begin position="26"/>
        <end position="108"/>
    </location>
</feature>
<dbReference type="InterPro" id="IPR013103">
    <property type="entry name" value="RVT_2"/>
</dbReference>
<dbReference type="CDD" id="cd09272">
    <property type="entry name" value="RNase_HI_RT_Ty1"/>
    <property type="match status" value="1"/>
</dbReference>
<name>A0A1J3G9F4_NOCCA</name>
<accession>A0A1J3G9F4</accession>
<dbReference type="InterPro" id="IPR043502">
    <property type="entry name" value="DNA/RNA_pol_sf"/>
</dbReference>
<dbReference type="PANTHER" id="PTHR11439">
    <property type="entry name" value="GAG-POL-RELATED RETROTRANSPOSON"/>
    <property type="match status" value="1"/>
</dbReference>
<organism evidence="2">
    <name type="scientific">Noccaea caerulescens</name>
    <name type="common">Alpine penny-cress</name>
    <name type="synonym">Thlaspi caerulescens</name>
    <dbReference type="NCBI Taxonomy" id="107243"/>
    <lineage>
        <taxon>Eukaryota</taxon>
        <taxon>Viridiplantae</taxon>
        <taxon>Streptophyta</taxon>
        <taxon>Embryophyta</taxon>
        <taxon>Tracheophyta</taxon>
        <taxon>Spermatophyta</taxon>
        <taxon>Magnoliopsida</taxon>
        <taxon>eudicotyledons</taxon>
        <taxon>Gunneridae</taxon>
        <taxon>Pentapetalae</taxon>
        <taxon>rosids</taxon>
        <taxon>malvids</taxon>
        <taxon>Brassicales</taxon>
        <taxon>Brassicaceae</taxon>
        <taxon>Coluteocarpeae</taxon>
        <taxon>Noccaea</taxon>
    </lineage>
</organism>
<gene>
    <name evidence="2" type="ORF">LC_TR16835_c2_g1_i1_g.58204</name>
</gene>
<sequence length="346" mass="39323">MLTSRPFERVSIFVVPQSPLVFLLCHIVVSLYVDDIIVTGSNMEKIETFKEEMKSEFEMTDLGELSYFLGMEVKQNEEGIFLSQENYAQKLLKKFGMQDCKSLSTPLTPHGKTEEGLEKKLEDVTKYLSMIGGMLYLCASRPDIMYASSYLSRYMASPLKQHFQEAKRVLRYIKGTLTYGIHFKRVEEPELVGFSDSDWGGSVEDKKSTSGYVFTIGSSAFCWNSSKQKTVAQSTAEAEYIAVCSAANQAIWLQRLVNEIGFKAEKGVRIFCDNKSAIAIGKNPVQHRRTKHIDIKYHFVREAEQNGKIKLEYCPGEFQVADILMKPLITARFEVLREELGVTMKP</sequence>
<dbReference type="EMBL" id="GEVK01000490">
    <property type="protein sequence ID" value="JAU52342.1"/>
    <property type="molecule type" value="Transcribed_RNA"/>
</dbReference>
<reference evidence="2" key="1">
    <citation type="submission" date="2016-07" db="EMBL/GenBank/DDBJ databases">
        <title>De novo transcriptome assembly of four accessions of the metal hyperaccumulator plant Noccaea caerulescens.</title>
        <authorList>
            <person name="Blande D."/>
            <person name="Halimaa P."/>
            <person name="Tervahauta A.I."/>
            <person name="Aarts M.G."/>
            <person name="Karenlampi S.O."/>
        </authorList>
    </citation>
    <scope>NUCLEOTIDE SEQUENCE</scope>
</reference>
<dbReference type="PANTHER" id="PTHR11439:SF502">
    <property type="entry name" value="SECRETED RXLR EFFECTOR PROTEIN 161-LIKE"/>
    <property type="match status" value="1"/>
</dbReference>
<dbReference type="AlphaFoldDB" id="A0A1J3G9F4"/>
<evidence type="ECO:0000259" key="1">
    <source>
        <dbReference type="Pfam" id="PF07727"/>
    </source>
</evidence>
<protein>
    <submittedName>
        <fullName evidence="2">Copia protein</fullName>
    </submittedName>
</protein>
<proteinExistence type="predicted"/>
<dbReference type="Pfam" id="PF07727">
    <property type="entry name" value="RVT_2"/>
    <property type="match status" value="1"/>
</dbReference>